<evidence type="ECO:0000256" key="13">
    <source>
        <dbReference type="SAM" id="MobiDB-lite"/>
    </source>
</evidence>
<dbReference type="InterPro" id="IPR039426">
    <property type="entry name" value="TonB-dep_rcpt-like"/>
</dbReference>
<dbReference type="AlphaFoldDB" id="A0A7X6B8J1"/>
<dbReference type="CDD" id="cd01347">
    <property type="entry name" value="ligand_gated_channel"/>
    <property type="match status" value="1"/>
</dbReference>
<dbReference type="Proteomes" id="UP000535078">
    <property type="component" value="Unassembled WGS sequence"/>
</dbReference>
<sequence length="734" mass="79146">MKGLFASKALLMMTAAVTAAPSMAQTAPVGGLSAPSPSAPAEDQDQTSTQSGLVDIVVTATRREQKLQDVPVAVTAVTSESLGRSGAADIRNLTQVVPGFFGGRAAGVFLPVIRGVGSSSISVGDESNVATYVDGIYQGDPFSTWTDLVKVDRVEVLRGPQGTIFGRNATGGLINVITPDPSFDFSGMVSARAAALETGDGDYNVRGYLTGGLSDTIAADIAGIYRKTDSFVDDLVRGGKAGGYQVVDVRSKLMYRGENGNKIVLTGEYFDRKGSENVYQPYENNTAGRAFPGAILPLKPWQLSADLRPSLATRRYSVALQTRFDLGGVNLETTGAYASNRTSQATDSDSSNILLATFVAPKIASEYYSQEVRLLSSGSGPLQWIAGLYAFHLSGDANFILSSRADPSQPLLVRTFDPVLKTTSYAGFAEATLEVVPRLFVTGGIRYTHEKRSFDQIVNGVALFPQTAEKSFNRVTYKGTVRFEIGPDTNIYATYSTGFKSGVFNMTGVSPLAVDPETLKALEGGIKSDITPWLRANLALYRYDYKDLQVTARDPLGPGYVLQNAANATLYGGELETTLAPTDHFRVNAAVAYAHAEYDDFPLAQVFIPRPTGGNIVSQADVSGNRLPRAPRWTFNIAPSLDVPLASGMLNINGTLFRSSVVYFDFLNSVKQDPYTAINSEISWRTDDEKFRFSIWATNLTNEKIIQEVRPGALGTDLRYELPRRIGAGVEVKF</sequence>
<keyword evidence="9 11" id="KW-0472">Membrane</keyword>
<keyword evidence="8 12" id="KW-0798">TonB box</keyword>
<protein>
    <submittedName>
        <fullName evidence="17">Iron complex outermembrane receptor protein</fullName>
    </submittedName>
</protein>
<reference evidence="17 18" key="1">
    <citation type="submission" date="2020-03" db="EMBL/GenBank/DDBJ databases">
        <title>Genomic Encyclopedia of Type Strains, Phase IV (KMG-IV): sequencing the most valuable type-strain genomes for metagenomic binning, comparative biology and taxonomic classification.</title>
        <authorList>
            <person name="Goeker M."/>
        </authorList>
    </citation>
    <scope>NUCLEOTIDE SEQUENCE [LARGE SCALE GENOMIC DNA]</scope>
    <source>
        <strain evidence="17 18">DSM 25229</strain>
    </source>
</reference>
<feature type="signal peptide" evidence="14">
    <location>
        <begin position="1"/>
        <end position="24"/>
    </location>
</feature>
<evidence type="ECO:0000313" key="17">
    <source>
        <dbReference type="EMBL" id="NJB88503.1"/>
    </source>
</evidence>
<keyword evidence="18" id="KW-1185">Reference proteome</keyword>
<dbReference type="EMBL" id="JAATIT010000001">
    <property type="protein sequence ID" value="NJB88503.1"/>
    <property type="molecule type" value="Genomic_DNA"/>
</dbReference>
<evidence type="ECO:0000259" key="16">
    <source>
        <dbReference type="Pfam" id="PF07715"/>
    </source>
</evidence>
<proteinExistence type="inferred from homology"/>
<evidence type="ECO:0000256" key="4">
    <source>
        <dbReference type="ARBA" id="ARBA00022496"/>
    </source>
</evidence>
<evidence type="ECO:0000256" key="14">
    <source>
        <dbReference type="SAM" id="SignalP"/>
    </source>
</evidence>
<dbReference type="GO" id="GO:0009279">
    <property type="term" value="C:cell outer membrane"/>
    <property type="evidence" value="ECO:0007669"/>
    <property type="project" value="UniProtKB-SubCell"/>
</dbReference>
<keyword evidence="2 11" id="KW-0813">Transport</keyword>
<comment type="subcellular location">
    <subcellularLocation>
        <location evidence="1 11">Cell outer membrane</location>
        <topology evidence="1 11">Multi-pass membrane protein</topology>
    </subcellularLocation>
</comment>
<dbReference type="InterPro" id="IPR036942">
    <property type="entry name" value="Beta-barrel_TonB_sf"/>
</dbReference>
<evidence type="ECO:0000256" key="1">
    <source>
        <dbReference type="ARBA" id="ARBA00004571"/>
    </source>
</evidence>
<dbReference type="PANTHER" id="PTHR32552:SF81">
    <property type="entry name" value="TONB-DEPENDENT OUTER MEMBRANE RECEPTOR"/>
    <property type="match status" value="1"/>
</dbReference>
<feature type="region of interest" description="Disordered" evidence="13">
    <location>
        <begin position="26"/>
        <end position="52"/>
    </location>
</feature>
<comment type="caution">
    <text evidence="17">The sequence shown here is derived from an EMBL/GenBank/DDBJ whole genome shotgun (WGS) entry which is preliminary data.</text>
</comment>
<gene>
    <name evidence="17" type="ORF">GGR90_000655</name>
</gene>
<evidence type="ECO:0000256" key="12">
    <source>
        <dbReference type="RuleBase" id="RU003357"/>
    </source>
</evidence>
<keyword evidence="6" id="KW-0408">Iron</keyword>
<evidence type="ECO:0000256" key="3">
    <source>
        <dbReference type="ARBA" id="ARBA00022452"/>
    </source>
</evidence>
<dbReference type="RefSeq" id="WP_081933247.1">
    <property type="nucleotide sequence ID" value="NZ_JAATIT010000001.1"/>
</dbReference>
<evidence type="ECO:0000259" key="15">
    <source>
        <dbReference type="Pfam" id="PF00593"/>
    </source>
</evidence>
<dbReference type="GO" id="GO:0006826">
    <property type="term" value="P:iron ion transport"/>
    <property type="evidence" value="ECO:0007669"/>
    <property type="project" value="UniProtKB-KW"/>
</dbReference>
<keyword evidence="3 11" id="KW-1134">Transmembrane beta strand</keyword>
<evidence type="ECO:0000256" key="6">
    <source>
        <dbReference type="ARBA" id="ARBA00023004"/>
    </source>
</evidence>
<dbReference type="Gene3D" id="2.40.170.20">
    <property type="entry name" value="TonB-dependent receptor, beta-barrel domain"/>
    <property type="match status" value="1"/>
</dbReference>
<keyword evidence="10 11" id="KW-0998">Cell outer membrane</keyword>
<evidence type="ECO:0000256" key="5">
    <source>
        <dbReference type="ARBA" id="ARBA00022692"/>
    </source>
</evidence>
<comment type="similarity">
    <text evidence="11 12">Belongs to the TonB-dependent receptor family.</text>
</comment>
<evidence type="ECO:0000256" key="7">
    <source>
        <dbReference type="ARBA" id="ARBA00023065"/>
    </source>
</evidence>
<evidence type="ECO:0000313" key="18">
    <source>
        <dbReference type="Proteomes" id="UP000535078"/>
    </source>
</evidence>
<dbReference type="Pfam" id="PF07715">
    <property type="entry name" value="Plug"/>
    <property type="match status" value="1"/>
</dbReference>
<dbReference type="PANTHER" id="PTHR32552">
    <property type="entry name" value="FERRICHROME IRON RECEPTOR-RELATED"/>
    <property type="match status" value="1"/>
</dbReference>
<organism evidence="17 18">
    <name type="scientific">Sphingopyxis italica</name>
    <dbReference type="NCBI Taxonomy" id="1129133"/>
    <lineage>
        <taxon>Bacteria</taxon>
        <taxon>Pseudomonadati</taxon>
        <taxon>Pseudomonadota</taxon>
        <taxon>Alphaproteobacteria</taxon>
        <taxon>Sphingomonadales</taxon>
        <taxon>Sphingomonadaceae</taxon>
        <taxon>Sphingopyxis</taxon>
    </lineage>
</organism>
<name>A0A7X6B8J1_9SPHN</name>
<evidence type="ECO:0000256" key="10">
    <source>
        <dbReference type="ARBA" id="ARBA00023237"/>
    </source>
</evidence>
<keyword evidence="4" id="KW-0410">Iron transport</keyword>
<evidence type="ECO:0000256" key="9">
    <source>
        <dbReference type="ARBA" id="ARBA00023136"/>
    </source>
</evidence>
<keyword evidence="17" id="KW-0675">Receptor</keyword>
<feature type="chain" id="PRO_5030843364" evidence="14">
    <location>
        <begin position="25"/>
        <end position="734"/>
    </location>
</feature>
<feature type="domain" description="TonB-dependent receptor-like beta-barrel" evidence="15">
    <location>
        <begin position="279"/>
        <end position="700"/>
    </location>
</feature>
<dbReference type="SUPFAM" id="SSF56935">
    <property type="entry name" value="Porins"/>
    <property type="match status" value="1"/>
</dbReference>
<feature type="domain" description="TonB-dependent receptor plug" evidence="16">
    <location>
        <begin position="67"/>
        <end position="172"/>
    </location>
</feature>
<evidence type="ECO:0000256" key="11">
    <source>
        <dbReference type="PROSITE-ProRule" id="PRU01360"/>
    </source>
</evidence>
<evidence type="ECO:0000256" key="2">
    <source>
        <dbReference type="ARBA" id="ARBA00022448"/>
    </source>
</evidence>
<keyword evidence="7" id="KW-0406">Ion transport</keyword>
<keyword evidence="5 11" id="KW-0812">Transmembrane</keyword>
<dbReference type="InterPro" id="IPR012910">
    <property type="entry name" value="Plug_dom"/>
</dbReference>
<dbReference type="PROSITE" id="PS52016">
    <property type="entry name" value="TONB_DEPENDENT_REC_3"/>
    <property type="match status" value="1"/>
</dbReference>
<dbReference type="Pfam" id="PF00593">
    <property type="entry name" value="TonB_dep_Rec_b-barrel"/>
    <property type="match status" value="1"/>
</dbReference>
<keyword evidence="14" id="KW-0732">Signal</keyword>
<accession>A0A7X6B8J1</accession>
<dbReference type="InterPro" id="IPR000531">
    <property type="entry name" value="Beta-barrel_TonB"/>
</dbReference>
<evidence type="ECO:0000256" key="8">
    <source>
        <dbReference type="ARBA" id="ARBA00023077"/>
    </source>
</evidence>